<evidence type="ECO:0000256" key="8">
    <source>
        <dbReference type="ARBA" id="ARBA00022989"/>
    </source>
</evidence>
<dbReference type="GO" id="GO:0042720">
    <property type="term" value="C:mitochondrial inner membrane peptidase complex"/>
    <property type="evidence" value="ECO:0007669"/>
    <property type="project" value="InterPro"/>
</dbReference>
<evidence type="ECO:0000256" key="6">
    <source>
        <dbReference type="ARBA" id="ARBA00022792"/>
    </source>
</evidence>
<gene>
    <name evidence="13" type="ORF">BC938DRAFT_483458</name>
</gene>
<keyword evidence="5" id="KW-0812">Transmembrane</keyword>
<evidence type="ECO:0000256" key="1">
    <source>
        <dbReference type="ARBA" id="ARBA00004434"/>
    </source>
</evidence>
<sequence length="187" mass="21396">MAYSKLWSSPTTRTVLRTLTWIPVFVFFIDHGYSFASVEGRSMQPTFNPDSNMLTRDIVLLNRWSVVNHRFHHGDVVTMWSPRNPDLIITKRIIALEGDTVKTLKPYPEKLVRIPKGHAWVEGDESFHSRDSNTFGAIPLGLVNAKVTFILWPLSRFGAVPRVTKSERVIYCYASRSSLAEEADQWS</sequence>
<evidence type="ECO:0000256" key="5">
    <source>
        <dbReference type="ARBA" id="ARBA00022692"/>
    </source>
</evidence>
<protein>
    <recommendedName>
        <fullName evidence="3">Mitochondrial inner membrane protease subunit 2</fullName>
    </recommendedName>
</protein>
<evidence type="ECO:0000256" key="11">
    <source>
        <dbReference type="PIRSR" id="PIRSR600223-1"/>
    </source>
</evidence>
<dbReference type="InterPro" id="IPR019533">
    <property type="entry name" value="Peptidase_S26"/>
</dbReference>
<dbReference type="PRINTS" id="PR00727">
    <property type="entry name" value="LEADERPTASE"/>
</dbReference>
<evidence type="ECO:0000256" key="4">
    <source>
        <dbReference type="ARBA" id="ARBA00022670"/>
    </source>
</evidence>
<evidence type="ECO:0000259" key="12">
    <source>
        <dbReference type="Pfam" id="PF10502"/>
    </source>
</evidence>
<evidence type="ECO:0000256" key="2">
    <source>
        <dbReference type="ARBA" id="ARBA00007066"/>
    </source>
</evidence>
<comment type="caution">
    <text evidence="13">The sequence shown here is derived from an EMBL/GenBank/DDBJ whole genome shotgun (WGS) entry which is preliminary data.</text>
</comment>
<keyword evidence="6" id="KW-0999">Mitochondrion inner membrane</keyword>
<dbReference type="SUPFAM" id="SSF51306">
    <property type="entry name" value="LexA/Signal peptidase"/>
    <property type="match status" value="1"/>
</dbReference>
<dbReference type="GO" id="GO:0006627">
    <property type="term" value="P:protein processing involved in protein targeting to mitochondrion"/>
    <property type="evidence" value="ECO:0007669"/>
    <property type="project" value="InterPro"/>
</dbReference>
<keyword evidence="4" id="KW-0645">Protease</keyword>
<dbReference type="Pfam" id="PF10502">
    <property type="entry name" value="Peptidase_S26"/>
    <property type="match status" value="1"/>
</dbReference>
<dbReference type="GO" id="GO:0006465">
    <property type="term" value="P:signal peptide processing"/>
    <property type="evidence" value="ECO:0007669"/>
    <property type="project" value="InterPro"/>
</dbReference>
<name>A0A433QC09_9FUNG</name>
<feature type="active site" evidence="11">
    <location>
        <position position="42"/>
    </location>
</feature>
<feature type="domain" description="Peptidase S26" evidence="12">
    <location>
        <begin position="14"/>
        <end position="102"/>
    </location>
</feature>
<accession>A0A433QC09</accession>
<dbReference type="PANTHER" id="PTHR46041:SF2">
    <property type="entry name" value="MITOCHONDRIAL INNER MEMBRANE PROTEASE SUBUNIT 2"/>
    <property type="match status" value="1"/>
</dbReference>
<dbReference type="InterPro" id="IPR037730">
    <property type="entry name" value="IMP2"/>
</dbReference>
<evidence type="ECO:0000256" key="7">
    <source>
        <dbReference type="ARBA" id="ARBA00022801"/>
    </source>
</evidence>
<evidence type="ECO:0000313" key="13">
    <source>
        <dbReference type="EMBL" id="RUS27302.1"/>
    </source>
</evidence>
<evidence type="ECO:0000256" key="3">
    <source>
        <dbReference type="ARBA" id="ARBA00013650"/>
    </source>
</evidence>
<evidence type="ECO:0000256" key="9">
    <source>
        <dbReference type="ARBA" id="ARBA00023128"/>
    </source>
</evidence>
<dbReference type="GO" id="GO:0004252">
    <property type="term" value="F:serine-type endopeptidase activity"/>
    <property type="evidence" value="ECO:0007669"/>
    <property type="project" value="InterPro"/>
</dbReference>
<dbReference type="InterPro" id="IPR000223">
    <property type="entry name" value="Pept_S26A_signal_pept_1"/>
</dbReference>
<keyword evidence="9" id="KW-0496">Mitochondrion</keyword>
<dbReference type="InterPro" id="IPR036286">
    <property type="entry name" value="LexA/Signal_pep-like_sf"/>
</dbReference>
<keyword evidence="8" id="KW-1133">Transmembrane helix</keyword>
<dbReference type="CDD" id="cd06530">
    <property type="entry name" value="S26_SPase_I"/>
    <property type="match status" value="1"/>
</dbReference>
<dbReference type="Proteomes" id="UP000274822">
    <property type="component" value="Unassembled WGS sequence"/>
</dbReference>
<keyword evidence="7" id="KW-0378">Hydrolase</keyword>
<proteinExistence type="inferred from homology"/>
<dbReference type="Gene3D" id="2.10.109.10">
    <property type="entry name" value="Umud Fragment, subunit A"/>
    <property type="match status" value="1"/>
</dbReference>
<comment type="similarity">
    <text evidence="2">Belongs to the peptidase S26 family. IMP2 subfamily.</text>
</comment>
<dbReference type="EMBL" id="RBNJ01008702">
    <property type="protein sequence ID" value="RUS27302.1"/>
    <property type="molecule type" value="Genomic_DNA"/>
</dbReference>
<evidence type="ECO:0000256" key="10">
    <source>
        <dbReference type="ARBA" id="ARBA00023136"/>
    </source>
</evidence>
<dbReference type="AlphaFoldDB" id="A0A433QC09"/>
<feature type="active site" evidence="11">
    <location>
        <position position="91"/>
    </location>
</feature>
<dbReference type="FunFam" id="2.10.109.10:FF:000005">
    <property type="entry name" value="Mitochondrial inner membrane protease subunit"/>
    <property type="match status" value="1"/>
</dbReference>
<dbReference type="PANTHER" id="PTHR46041">
    <property type="entry name" value="MITOCHONDRIAL INNER MEMBRANE PROTEASE SUBUNIT 2"/>
    <property type="match status" value="1"/>
</dbReference>
<keyword evidence="14" id="KW-1185">Reference proteome</keyword>
<reference evidence="13 14" key="1">
    <citation type="journal article" date="2018" name="New Phytol.">
        <title>Phylogenomics of Endogonaceae and evolution of mycorrhizas within Mucoromycota.</title>
        <authorList>
            <person name="Chang Y."/>
            <person name="Desiro A."/>
            <person name="Na H."/>
            <person name="Sandor L."/>
            <person name="Lipzen A."/>
            <person name="Clum A."/>
            <person name="Barry K."/>
            <person name="Grigoriev I.V."/>
            <person name="Martin F.M."/>
            <person name="Stajich J.E."/>
            <person name="Smith M.E."/>
            <person name="Bonito G."/>
            <person name="Spatafora J.W."/>
        </authorList>
    </citation>
    <scope>NUCLEOTIDE SEQUENCE [LARGE SCALE GENOMIC DNA]</scope>
    <source>
        <strain evidence="13 14">AD002</strain>
    </source>
</reference>
<keyword evidence="10" id="KW-0472">Membrane</keyword>
<evidence type="ECO:0000313" key="14">
    <source>
        <dbReference type="Proteomes" id="UP000274822"/>
    </source>
</evidence>
<comment type="subcellular location">
    <subcellularLocation>
        <location evidence="1">Mitochondrion inner membrane</location>
        <topology evidence="1">Single-pass membrane protein</topology>
    </subcellularLocation>
</comment>
<organism evidence="13 14">
    <name type="scientific">Jimgerdemannia flammicorona</name>
    <dbReference type="NCBI Taxonomy" id="994334"/>
    <lineage>
        <taxon>Eukaryota</taxon>
        <taxon>Fungi</taxon>
        <taxon>Fungi incertae sedis</taxon>
        <taxon>Mucoromycota</taxon>
        <taxon>Mucoromycotina</taxon>
        <taxon>Endogonomycetes</taxon>
        <taxon>Endogonales</taxon>
        <taxon>Endogonaceae</taxon>
        <taxon>Jimgerdemannia</taxon>
    </lineage>
</organism>